<accession>A0AAN9MTI3</accession>
<feature type="region of interest" description="Disordered" evidence="1">
    <location>
        <begin position="128"/>
        <end position="168"/>
    </location>
</feature>
<evidence type="ECO:0000313" key="2">
    <source>
        <dbReference type="EMBL" id="KAK7360316.1"/>
    </source>
</evidence>
<comment type="caution">
    <text evidence="2">The sequence shown here is derived from an EMBL/GenBank/DDBJ whole genome shotgun (WGS) entry which is preliminary data.</text>
</comment>
<proteinExistence type="predicted"/>
<dbReference type="AlphaFoldDB" id="A0AAN9MTI3"/>
<name>A0AAN9MTI3_CANGL</name>
<feature type="compositionally biased region" description="Basic and acidic residues" evidence="1">
    <location>
        <begin position="133"/>
        <end position="156"/>
    </location>
</feature>
<evidence type="ECO:0000313" key="3">
    <source>
        <dbReference type="Proteomes" id="UP001367508"/>
    </source>
</evidence>
<keyword evidence="3" id="KW-1185">Reference proteome</keyword>
<reference evidence="2 3" key="1">
    <citation type="submission" date="2024-01" db="EMBL/GenBank/DDBJ databases">
        <title>The genomes of 5 underutilized Papilionoideae crops provide insights into root nodulation and disease resistanc.</title>
        <authorList>
            <person name="Jiang F."/>
        </authorList>
    </citation>
    <scope>NUCLEOTIDE SEQUENCE [LARGE SCALE GENOMIC DNA]</scope>
    <source>
        <strain evidence="2">LVBAO_FW01</strain>
        <tissue evidence="2">Leaves</tissue>
    </source>
</reference>
<dbReference type="EMBL" id="JAYMYQ010000001">
    <property type="protein sequence ID" value="KAK7360316.1"/>
    <property type="molecule type" value="Genomic_DNA"/>
</dbReference>
<sequence length="168" mass="18755">MILLLGNSNCEQQLQDLKDTIVFSEIEANGNSKGSTWGGPKAHSSDKDLPLLAIDIEHQQMGQGWKWATRNRLCLGHVGYELGHRPSSAVMGLATATILFLACQSDFLGNSEYRSAATQFGPVRIVTQAKNMKRGESRPKKRAKREEREKKSEKNENILNEAYIAERP</sequence>
<gene>
    <name evidence="2" type="ORF">VNO77_02300</name>
</gene>
<protein>
    <submittedName>
        <fullName evidence="2">Uncharacterized protein</fullName>
    </submittedName>
</protein>
<evidence type="ECO:0000256" key="1">
    <source>
        <dbReference type="SAM" id="MobiDB-lite"/>
    </source>
</evidence>
<dbReference type="Proteomes" id="UP001367508">
    <property type="component" value="Unassembled WGS sequence"/>
</dbReference>
<organism evidence="2 3">
    <name type="scientific">Canavalia gladiata</name>
    <name type="common">Sword bean</name>
    <name type="synonym">Dolichos gladiatus</name>
    <dbReference type="NCBI Taxonomy" id="3824"/>
    <lineage>
        <taxon>Eukaryota</taxon>
        <taxon>Viridiplantae</taxon>
        <taxon>Streptophyta</taxon>
        <taxon>Embryophyta</taxon>
        <taxon>Tracheophyta</taxon>
        <taxon>Spermatophyta</taxon>
        <taxon>Magnoliopsida</taxon>
        <taxon>eudicotyledons</taxon>
        <taxon>Gunneridae</taxon>
        <taxon>Pentapetalae</taxon>
        <taxon>rosids</taxon>
        <taxon>fabids</taxon>
        <taxon>Fabales</taxon>
        <taxon>Fabaceae</taxon>
        <taxon>Papilionoideae</taxon>
        <taxon>50 kb inversion clade</taxon>
        <taxon>NPAAA clade</taxon>
        <taxon>indigoferoid/millettioid clade</taxon>
        <taxon>Phaseoleae</taxon>
        <taxon>Canavalia</taxon>
    </lineage>
</organism>